<name>W7IPP3_9PSEU</name>
<protein>
    <submittedName>
        <fullName evidence="11">Flavodoxin reductases (Ferredoxin-NADPH reductases) family 1</fullName>
    </submittedName>
</protein>
<organism evidence="11 12">
    <name type="scientific">Actinokineospora spheciospongiae</name>
    <dbReference type="NCBI Taxonomy" id="909613"/>
    <lineage>
        <taxon>Bacteria</taxon>
        <taxon>Bacillati</taxon>
        <taxon>Actinomycetota</taxon>
        <taxon>Actinomycetes</taxon>
        <taxon>Pseudonocardiales</taxon>
        <taxon>Pseudonocardiaceae</taxon>
        <taxon>Actinokineospora</taxon>
    </lineage>
</organism>
<dbReference type="Gene3D" id="3.10.20.30">
    <property type="match status" value="1"/>
</dbReference>
<dbReference type="Gene3D" id="3.40.50.80">
    <property type="entry name" value="Nucleotide-binding domain of ferredoxin-NADP reductase (FNR) module"/>
    <property type="match status" value="1"/>
</dbReference>
<evidence type="ECO:0000256" key="8">
    <source>
        <dbReference type="ARBA" id="ARBA00023014"/>
    </source>
</evidence>
<evidence type="ECO:0000256" key="6">
    <source>
        <dbReference type="ARBA" id="ARBA00023002"/>
    </source>
</evidence>
<evidence type="ECO:0000256" key="1">
    <source>
        <dbReference type="ARBA" id="ARBA00001974"/>
    </source>
</evidence>
<dbReference type="PRINTS" id="PR00410">
    <property type="entry name" value="PHEHYDRXLASE"/>
</dbReference>
<evidence type="ECO:0000259" key="10">
    <source>
        <dbReference type="PROSITE" id="PS51384"/>
    </source>
</evidence>
<keyword evidence="3" id="KW-0001">2Fe-2S</keyword>
<evidence type="ECO:0000256" key="7">
    <source>
        <dbReference type="ARBA" id="ARBA00023004"/>
    </source>
</evidence>
<keyword evidence="4" id="KW-0479">Metal-binding</keyword>
<evidence type="ECO:0000256" key="4">
    <source>
        <dbReference type="ARBA" id="ARBA00022723"/>
    </source>
</evidence>
<dbReference type="InterPro" id="IPR017927">
    <property type="entry name" value="FAD-bd_FR_type"/>
</dbReference>
<dbReference type="PANTHER" id="PTHR47354">
    <property type="entry name" value="NADH OXIDOREDUCTASE HCR"/>
    <property type="match status" value="1"/>
</dbReference>
<evidence type="ECO:0000256" key="2">
    <source>
        <dbReference type="ARBA" id="ARBA00022630"/>
    </source>
</evidence>
<dbReference type="Pfam" id="PF00111">
    <property type="entry name" value="Fer2"/>
    <property type="match status" value="1"/>
</dbReference>
<dbReference type="eggNOG" id="COG1018">
    <property type="taxonomic scope" value="Bacteria"/>
</dbReference>
<dbReference type="SUPFAM" id="SSF63380">
    <property type="entry name" value="Riboflavin synthase domain-like"/>
    <property type="match status" value="1"/>
</dbReference>
<reference evidence="11 12" key="1">
    <citation type="journal article" date="2014" name="Genome Announc.">
        <title>Draft Genome Sequence of the Antitrypanosomally Active Sponge-Associated Bacterium Actinokineospora sp. Strain EG49.</title>
        <authorList>
            <person name="Harjes J."/>
            <person name="Ryu T."/>
            <person name="Abdelmohsen U.R."/>
            <person name="Moitinho-Silva L."/>
            <person name="Horn H."/>
            <person name="Ravasi T."/>
            <person name="Hentschel U."/>
        </authorList>
    </citation>
    <scope>NUCLEOTIDE SEQUENCE [LARGE SCALE GENOMIC DNA]</scope>
    <source>
        <strain evidence="11 12">EG49</strain>
    </source>
</reference>
<dbReference type="Pfam" id="PF00175">
    <property type="entry name" value="NAD_binding_1"/>
    <property type="match status" value="1"/>
</dbReference>
<dbReference type="PROSITE" id="PS51085">
    <property type="entry name" value="2FE2S_FER_2"/>
    <property type="match status" value="1"/>
</dbReference>
<evidence type="ECO:0000313" key="12">
    <source>
        <dbReference type="Proteomes" id="UP000019277"/>
    </source>
</evidence>
<evidence type="ECO:0000256" key="3">
    <source>
        <dbReference type="ARBA" id="ARBA00022714"/>
    </source>
</evidence>
<dbReference type="Proteomes" id="UP000019277">
    <property type="component" value="Unassembled WGS sequence"/>
</dbReference>
<feature type="domain" description="FAD-binding FR-type" evidence="10">
    <location>
        <begin position="21"/>
        <end position="124"/>
    </location>
</feature>
<dbReference type="STRING" id="909613.UO65_6046"/>
<keyword evidence="7" id="KW-0408">Iron</keyword>
<dbReference type="Gene3D" id="2.40.30.10">
    <property type="entry name" value="Translation factors"/>
    <property type="match status" value="1"/>
</dbReference>
<dbReference type="CDD" id="cd06216">
    <property type="entry name" value="FNR_iron_sulfur_binding_2"/>
    <property type="match status" value="1"/>
</dbReference>
<comment type="caution">
    <text evidence="11">The sequence shown here is derived from an EMBL/GenBank/DDBJ whole genome shotgun (WGS) entry which is preliminary data.</text>
</comment>
<keyword evidence="6" id="KW-0560">Oxidoreductase</keyword>
<dbReference type="InterPro" id="IPR012675">
    <property type="entry name" value="Beta-grasp_dom_sf"/>
</dbReference>
<dbReference type="SUPFAM" id="SSF52343">
    <property type="entry name" value="Ferredoxin reductase-like, C-terminal NADP-linked domain"/>
    <property type="match status" value="1"/>
</dbReference>
<dbReference type="InterPro" id="IPR001433">
    <property type="entry name" value="OxRdtase_FAD/NAD-bd"/>
</dbReference>
<dbReference type="Pfam" id="PF00970">
    <property type="entry name" value="FAD_binding_6"/>
    <property type="match status" value="1"/>
</dbReference>
<keyword evidence="8" id="KW-0411">Iron-sulfur</keyword>
<evidence type="ECO:0000259" key="9">
    <source>
        <dbReference type="PROSITE" id="PS51085"/>
    </source>
</evidence>
<dbReference type="InterPro" id="IPR036010">
    <property type="entry name" value="2Fe-2S_ferredoxin-like_sf"/>
</dbReference>
<dbReference type="AlphaFoldDB" id="W7IPP3"/>
<dbReference type="InterPro" id="IPR001041">
    <property type="entry name" value="2Fe-2S_ferredoxin-type"/>
</dbReference>
<keyword evidence="5" id="KW-0274">FAD</keyword>
<dbReference type="PATRIC" id="fig|909613.9.peg.6047"/>
<dbReference type="InterPro" id="IPR017938">
    <property type="entry name" value="Riboflavin_synthase-like_b-brl"/>
</dbReference>
<dbReference type="InterPro" id="IPR008333">
    <property type="entry name" value="Cbr1-like_FAD-bd_dom"/>
</dbReference>
<dbReference type="PANTHER" id="PTHR47354:SF6">
    <property type="entry name" value="NADH OXIDOREDUCTASE HCR"/>
    <property type="match status" value="1"/>
</dbReference>
<evidence type="ECO:0000313" key="11">
    <source>
        <dbReference type="EMBL" id="EWC58692.1"/>
    </source>
</evidence>
<evidence type="ECO:0000256" key="5">
    <source>
        <dbReference type="ARBA" id="ARBA00022827"/>
    </source>
</evidence>
<proteinExistence type="predicted"/>
<dbReference type="InterPro" id="IPR039261">
    <property type="entry name" value="FNR_nucleotide-bd"/>
</dbReference>
<accession>W7IPP3</accession>
<dbReference type="GO" id="GO:0016491">
    <property type="term" value="F:oxidoreductase activity"/>
    <property type="evidence" value="ECO:0007669"/>
    <property type="project" value="UniProtKB-KW"/>
</dbReference>
<dbReference type="SUPFAM" id="SSF54292">
    <property type="entry name" value="2Fe-2S ferredoxin-like"/>
    <property type="match status" value="1"/>
</dbReference>
<dbReference type="PROSITE" id="PS51384">
    <property type="entry name" value="FAD_FR"/>
    <property type="match status" value="1"/>
</dbReference>
<dbReference type="GO" id="GO:0046872">
    <property type="term" value="F:metal ion binding"/>
    <property type="evidence" value="ECO:0007669"/>
    <property type="project" value="UniProtKB-KW"/>
</dbReference>
<dbReference type="EMBL" id="AYXG01000231">
    <property type="protein sequence ID" value="EWC58692.1"/>
    <property type="molecule type" value="Genomic_DNA"/>
</dbReference>
<sequence>MLTSPLLPDDYFALLRPRWSARETTGTVVRLRRRRGDAVTVVIQPDFAWPGHVPGQYLRIGLEIDGIRHWRAYTITSDPDHPGGVVSITVKRTEGGRMSPVFAGQVQPGRRVFLGEVEGEFTLPEPLPGKVLFLSAGSGVTPIMSMVRELQRRDALDDVVHVHSARTENDMIFGTMLRRTAERAPGYRLVEVHTAEVPRFSPDDLDRHCPDWRERQAFLSGPRAMIDAVVARFDAEGLAERLHVERFQPVIGIGGGDGAGGRVRFRVSDAEAACGTGVSILVGGERAGVKLPFGCRMGICRTCVGRLRDGAVRDLRTGAVETADGQMVRTCISAPEGDVEIDL</sequence>
<dbReference type="GO" id="GO:0051537">
    <property type="term" value="F:2 iron, 2 sulfur cluster binding"/>
    <property type="evidence" value="ECO:0007669"/>
    <property type="project" value="UniProtKB-KW"/>
</dbReference>
<gene>
    <name evidence="11" type="ORF">UO65_6046</name>
</gene>
<keyword evidence="2" id="KW-0285">Flavoprotein</keyword>
<dbReference type="CDD" id="cd00207">
    <property type="entry name" value="fer2"/>
    <property type="match status" value="1"/>
</dbReference>
<feature type="domain" description="2Fe-2S ferredoxin-type" evidence="9">
    <location>
        <begin position="261"/>
        <end position="343"/>
    </location>
</feature>
<keyword evidence="12" id="KW-1185">Reference proteome</keyword>
<comment type="cofactor">
    <cofactor evidence="1">
        <name>FAD</name>
        <dbReference type="ChEBI" id="CHEBI:57692"/>
    </cofactor>
</comment>
<dbReference type="InterPro" id="IPR050415">
    <property type="entry name" value="MRET"/>
</dbReference>